<dbReference type="EC" id="4.2.1.96" evidence="3"/>
<evidence type="ECO:0000256" key="4">
    <source>
        <dbReference type="ARBA" id="ARBA00023239"/>
    </source>
</evidence>
<reference evidence="6" key="1">
    <citation type="submission" date="2017-09" db="EMBL/GenBank/DDBJ databases">
        <title>Depth-based differentiation of microbial function through sediment-hosted aquifers and enrichment of novel symbionts in the deep terrestrial subsurface.</title>
        <authorList>
            <person name="Probst A.J."/>
            <person name="Ladd B."/>
            <person name="Jarett J.K."/>
            <person name="Geller-Mcgrath D.E."/>
            <person name="Sieber C.M.K."/>
            <person name="Emerson J.B."/>
            <person name="Anantharaman K."/>
            <person name="Thomas B.C."/>
            <person name="Malmstrom R."/>
            <person name="Stieglmeier M."/>
            <person name="Klingl A."/>
            <person name="Woyke T."/>
            <person name="Ryan C.M."/>
            <person name="Banfield J.F."/>
        </authorList>
    </citation>
    <scope>NUCLEOTIDE SEQUENCE [LARGE SCALE GENOMIC DNA]</scope>
</reference>
<dbReference type="Proteomes" id="UP000228635">
    <property type="component" value="Unassembled WGS sequence"/>
</dbReference>
<organism evidence="5 6">
    <name type="scientific">Candidatus Harrisonbacteria bacterium CG10_big_fil_rev_8_21_14_0_10_42_17</name>
    <dbReference type="NCBI Taxonomy" id="1974584"/>
    <lineage>
        <taxon>Bacteria</taxon>
        <taxon>Candidatus Harrisoniibacteriota</taxon>
    </lineage>
</organism>
<dbReference type="GO" id="GO:0006729">
    <property type="term" value="P:tetrahydrobiopterin biosynthetic process"/>
    <property type="evidence" value="ECO:0007669"/>
    <property type="project" value="InterPro"/>
</dbReference>
<sequence length="110" mass="12650">MMNLSEQKCVACEGGMPPLTENEIMVFKPHVDKAWVVSEDNKHITREFTFINFKEAMVFVNRVADIAELEGHHPDIRLYSYKNVSIDLWTHALNGLSENDFIVASKIDRI</sequence>
<dbReference type="Pfam" id="PF01329">
    <property type="entry name" value="Pterin_4a"/>
    <property type="match status" value="1"/>
</dbReference>
<evidence type="ECO:0000313" key="6">
    <source>
        <dbReference type="Proteomes" id="UP000228635"/>
    </source>
</evidence>
<name>A0A2M6WHX1_9BACT</name>
<evidence type="ECO:0000313" key="5">
    <source>
        <dbReference type="EMBL" id="PIT92346.1"/>
    </source>
</evidence>
<dbReference type="CDD" id="cd00913">
    <property type="entry name" value="PCD_DCoH_subfamily_a"/>
    <property type="match status" value="1"/>
</dbReference>
<dbReference type="PANTHER" id="PTHR12599:SF0">
    <property type="entry name" value="PTERIN-4-ALPHA-CARBINOLAMINE DEHYDRATASE"/>
    <property type="match status" value="1"/>
</dbReference>
<dbReference type="InterPro" id="IPR001533">
    <property type="entry name" value="Pterin_deHydtase"/>
</dbReference>
<comment type="similarity">
    <text evidence="2">Belongs to the pterin-4-alpha-carbinolamine dehydratase family.</text>
</comment>
<dbReference type="InterPro" id="IPR036428">
    <property type="entry name" value="PCD_sf"/>
</dbReference>
<keyword evidence="4" id="KW-0456">Lyase</keyword>
<gene>
    <name evidence="5" type="ORF">COU08_02960</name>
</gene>
<dbReference type="Gene3D" id="3.30.1360.20">
    <property type="entry name" value="Transcriptional coactivator/pterin dehydratase"/>
    <property type="match status" value="1"/>
</dbReference>
<evidence type="ECO:0000256" key="1">
    <source>
        <dbReference type="ARBA" id="ARBA00001554"/>
    </source>
</evidence>
<protein>
    <recommendedName>
        <fullName evidence="3">4a-hydroxytetrahydrobiopterin dehydratase</fullName>
        <ecNumber evidence="3">4.2.1.96</ecNumber>
    </recommendedName>
</protein>
<dbReference type="PANTHER" id="PTHR12599">
    <property type="entry name" value="PTERIN-4-ALPHA-CARBINOLAMINE DEHYDRATASE"/>
    <property type="match status" value="1"/>
</dbReference>
<dbReference type="EMBL" id="PFBA01000026">
    <property type="protein sequence ID" value="PIT92346.1"/>
    <property type="molecule type" value="Genomic_DNA"/>
</dbReference>
<evidence type="ECO:0000256" key="2">
    <source>
        <dbReference type="ARBA" id="ARBA00006472"/>
    </source>
</evidence>
<comment type="caution">
    <text evidence="5">The sequence shown here is derived from an EMBL/GenBank/DDBJ whole genome shotgun (WGS) entry which is preliminary data.</text>
</comment>
<dbReference type="AlphaFoldDB" id="A0A2M6WHX1"/>
<proteinExistence type="inferred from homology"/>
<evidence type="ECO:0000256" key="3">
    <source>
        <dbReference type="ARBA" id="ARBA00013252"/>
    </source>
</evidence>
<dbReference type="SUPFAM" id="SSF55248">
    <property type="entry name" value="PCD-like"/>
    <property type="match status" value="1"/>
</dbReference>
<accession>A0A2M6WHX1</accession>
<comment type="catalytic activity">
    <reaction evidence="1">
        <text>(4aS,6R)-4a-hydroxy-L-erythro-5,6,7,8-tetrahydrobiopterin = (6R)-L-erythro-6,7-dihydrobiopterin + H2O</text>
        <dbReference type="Rhea" id="RHEA:11920"/>
        <dbReference type="ChEBI" id="CHEBI:15377"/>
        <dbReference type="ChEBI" id="CHEBI:15642"/>
        <dbReference type="ChEBI" id="CHEBI:43120"/>
        <dbReference type="EC" id="4.2.1.96"/>
    </reaction>
</comment>
<dbReference type="GO" id="GO:0008124">
    <property type="term" value="F:4-alpha-hydroxytetrahydrobiopterin dehydratase activity"/>
    <property type="evidence" value="ECO:0007669"/>
    <property type="project" value="UniProtKB-EC"/>
</dbReference>